<keyword evidence="3" id="KW-1185">Reference proteome</keyword>
<sequence>MNQFIRFALLSLTFSTLAACGGGGSGGAATGPQKTATVTFAILGNYSSPISGVSVKARLPEGVSVALDGTTHNLQQPGLSSAKGLAFGTYSASIRQVDLGVVNLSQSIGYGTFATLQLTVQPGYTLSAQSFRTLNTPFPGFKAVATDPNLGVVTTDNTLAGRITPSLDVTFGY</sequence>
<dbReference type="AlphaFoldDB" id="A0A6V8N2J9"/>
<comment type="caution">
    <text evidence="2">The sequence shown here is derived from an EMBL/GenBank/DDBJ whole genome shotgun (WGS) entry which is preliminary data.</text>
</comment>
<evidence type="ECO:0000313" key="2">
    <source>
        <dbReference type="EMBL" id="GFO66580.1"/>
    </source>
</evidence>
<protein>
    <recommendedName>
        <fullName evidence="4">Lipoprotein</fullName>
    </recommendedName>
</protein>
<keyword evidence="1" id="KW-0732">Signal</keyword>
<reference evidence="3" key="1">
    <citation type="submission" date="2020-06" db="EMBL/GenBank/DDBJ databases">
        <title>Draft genomic sequecing of Geomonas sp. Red745.</title>
        <authorList>
            <person name="Itoh H."/>
            <person name="Xu Z.X."/>
            <person name="Ushijima N."/>
            <person name="Masuda Y."/>
            <person name="Shiratori Y."/>
            <person name="Senoo K."/>
        </authorList>
    </citation>
    <scope>NUCLEOTIDE SEQUENCE [LARGE SCALE GENOMIC DNA]</scope>
    <source>
        <strain evidence="3">Red745</strain>
    </source>
</reference>
<dbReference type="Proteomes" id="UP000587586">
    <property type="component" value="Unassembled WGS sequence"/>
</dbReference>
<accession>A0A6V8N2J9</accession>
<dbReference type="PROSITE" id="PS51257">
    <property type="entry name" value="PROKAR_LIPOPROTEIN"/>
    <property type="match status" value="1"/>
</dbReference>
<proteinExistence type="predicted"/>
<feature type="signal peptide" evidence="1">
    <location>
        <begin position="1"/>
        <end position="18"/>
    </location>
</feature>
<feature type="chain" id="PRO_5027928251" description="Lipoprotein" evidence="1">
    <location>
        <begin position="19"/>
        <end position="173"/>
    </location>
</feature>
<organism evidence="2 3">
    <name type="scientific">Geomonas limicola</name>
    <dbReference type="NCBI Taxonomy" id="2740186"/>
    <lineage>
        <taxon>Bacteria</taxon>
        <taxon>Pseudomonadati</taxon>
        <taxon>Thermodesulfobacteriota</taxon>
        <taxon>Desulfuromonadia</taxon>
        <taxon>Geobacterales</taxon>
        <taxon>Geobacteraceae</taxon>
        <taxon>Geomonas</taxon>
    </lineage>
</organism>
<evidence type="ECO:0000256" key="1">
    <source>
        <dbReference type="SAM" id="SignalP"/>
    </source>
</evidence>
<dbReference type="EMBL" id="BLXZ01000001">
    <property type="protein sequence ID" value="GFO66580.1"/>
    <property type="molecule type" value="Genomic_DNA"/>
</dbReference>
<evidence type="ECO:0000313" key="3">
    <source>
        <dbReference type="Proteomes" id="UP000587586"/>
    </source>
</evidence>
<dbReference type="RefSeq" id="WP_183359124.1">
    <property type="nucleotide sequence ID" value="NZ_BLXZ01000001.1"/>
</dbReference>
<evidence type="ECO:0008006" key="4">
    <source>
        <dbReference type="Google" id="ProtNLM"/>
    </source>
</evidence>
<name>A0A6V8N2J9_9BACT</name>
<gene>
    <name evidence="2" type="ORF">GMLC_01590</name>
</gene>